<sequence length="292" mass="32837">MSDRGYQTKKKSEKENEDGPETLSQITSFIAKPQGIKIKEEKRLSHMNSSNNITKSRITGVHNELSFNSTLNERNLLSDVDQSFALLESKSSRVKRKPTLGPVYEDVKVNVTLHRRSMQVEENNDDTFIVPTKKQRTGNDRNTLRISEIELPTKKSQSKRSKVPSPIPETKSDTKSSNKETKTKTSSTKTSSKSSKDNDYLPKDNKVQKDAEEVKNSPEKIRRTTRTTAGKTTKKSSIASGYSKSSKSKESTENKPSTSEDIKSAEKRAPKARGRTKNKETEPTAPKSKRQK</sequence>
<evidence type="ECO:0000256" key="1">
    <source>
        <dbReference type="SAM" id="MobiDB-lite"/>
    </source>
</evidence>
<feature type="compositionally biased region" description="Low complexity" evidence="1">
    <location>
        <begin position="226"/>
        <end position="245"/>
    </location>
</feature>
<feature type="compositionally biased region" description="Basic and acidic residues" evidence="1">
    <location>
        <begin position="194"/>
        <end position="222"/>
    </location>
</feature>
<feature type="compositionally biased region" description="Basic and acidic residues" evidence="1">
    <location>
        <begin position="137"/>
        <end position="153"/>
    </location>
</feature>
<reference evidence="2" key="1">
    <citation type="submission" date="2025-08" db="UniProtKB">
        <authorList>
            <consortium name="RefSeq"/>
        </authorList>
    </citation>
    <scope>IDENTIFICATION</scope>
</reference>
<feature type="compositionally biased region" description="Basic and acidic residues" evidence="1">
    <location>
        <begin position="170"/>
        <end position="183"/>
    </location>
</feature>
<name>A0A6P7F1R3_DIAVI</name>
<feature type="region of interest" description="Disordered" evidence="1">
    <location>
        <begin position="1"/>
        <end position="26"/>
    </location>
</feature>
<accession>A0A6P7F1R3</accession>
<evidence type="ECO:0000313" key="2">
    <source>
        <dbReference type="RefSeq" id="XP_028129266.1"/>
    </source>
</evidence>
<gene>
    <name evidence="2" type="primary">LOC114325399</name>
</gene>
<dbReference type="InParanoid" id="A0A6P7F1R3"/>
<feature type="region of interest" description="Disordered" evidence="1">
    <location>
        <begin position="122"/>
        <end position="292"/>
    </location>
</feature>
<protein>
    <submittedName>
        <fullName evidence="2">Uncharacterized protein LOC114325399</fullName>
    </submittedName>
</protein>
<dbReference type="RefSeq" id="XP_028129266.1">
    <property type="nucleotide sequence ID" value="XM_028273465.1"/>
</dbReference>
<dbReference type="AlphaFoldDB" id="A0A6P7F1R3"/>
<feature type="compositionally biased region" description="Basic and acidic residues" evidence="1">
    <location>
        <begin position="247"/>
        <end position="269"/>
    </location>
</feature>
<feature type="compositionally biased region" description="Low complexity" evidence="1">
    <location>
        <begin position="184"/>
        <end position="193"/>
    </location>
</feature>
<organism evidence="2">
    <name type="scientific">Diabrotica virgifera virgifera</name>
    <name type="common">western corn rootworm</name>
    <dbReference type="NCBI Taxonomy" id="50390"/>
    <lineage>
        <taxon>Eukaryota</taxon>
        <taxon>Metazoa</taxon>
        <taxon>Ecdysozoa</taxon>
        <taxon>Arthropoda</taxon>
        <taxon>Hexapoda</taxon>
        <taxon>Insecta</taxon>
        <taxon>Pterygota</taxon>
        <taxon>Neoptera</taxon>
        <taxon>Endopterygota</taxon>
        <taxon>Coleoptera</taxon>
        <taxon>Polyphaga</taxon>
        <taxon>Cucujiformia</taxon>
        <taxon>Chrysomeloidea</taxon>
        <taxon>Chrysomelidae</taxon>
        <taxon>Galerucinae</taxon>
        <taxon>Diabroticina</taxon>
        <taxon>Diabroticites</taxon>
        <taxon>Diabrotica</taxon>
    </lineage>
</organism>
<proteinExistence type="predicted"/>